<evidence type="ECO:0008006" key="3">
    <source>
        <dbReference type="Google" id="ProtNLM"/>
    </source>
</evidence>
<organism evidence="1 2">
    <name type="scientific">Promicromonospora sukumoe</name>
    <dbReference type="NCBI Taxonomy" id="88382"/>
    <lineage>
        <taxon>Bacteria</taxon>
        <taxon>Bacillati</taxon>
        <taxon>Actinomycetota</taxon>
        <taxon>Actinomycetes</taxon>
        <taxon>Micrococcales</taxon>
        <taxon>Promicromonosporaceae</taxon>
        <taxon>Promicromonospora</taxon>
    </lineage>
</organism>
<sequence length="171" mass="18970">MAYALSQKATADKAPSLCHMEAAMTHWLYPVNPTNTESWGYKEPPTKVMAGKKDIHTWHLPRKLGITTGDLIWVRESVHRDNPVAQVVGVGVVRSEEPRPKDGAHWFKVLFGTDLCRHLAANPLALVVDSIPMSARKLKESEQAQLALVLFDLTVAETRTQALGKRPVSLL</sequence>
<dbReference type="Proteomes" id="UP000540568">
    <property type="component" value="Unassembled WGS sequence"/>
</dbReference>
<proteinExistence type="predicted"/>
<comment type="caution">
    <text evidence="1">The sequence shown here is derived from an EMBL/GenBank/DDBJ whole genome shotgun (WGS) entry which is preliminary data.</text>
</comment>
<dbReference type="RefSeq" id="WP_182617950.1">
    <property type="nucleotide sequence ID" value="NZ_BAAATF010000003.1"/>
</dbReference>
<evidence type="ECO:0000313" key="1">
    <source>
        <dbReference type="EMBL" id="MBA8809230.1"/>
    </source>
</evidence>
<keyword evidence="2" id="KW-1185">Reference proteome</keyword>
<reference evidence="1 2" key="1">
    <citation type="submission" date="2020-07" db="EMBL/GenBank/DDBJ databases">
        <title>Sequencing the genomes of 1000 actinobacteria strains.</title>
        <authorList>
            <person name="Klenk H.-P."/>
        </authorList>
    </citation>
    <scope>NUCLEOTIDE SEQUENCE [LARGE SCALE GENOMIC DNA]</scope>
    <source>
        <strain evidence="1 2">DSM 44121</strain>
    </source>
</reference>
<protein>
    <recommendedName>
        <fullName evidence="3">EVE domain-containing protein</fullName>
    </recommendedName>
</protein>
<name>A0A7W3JAH9_9MICO</name>
<dbReference type="EMBL" id="JACGWV010000001">
    <property type="protein sequence ID" value="MBA8809230.1"/>
    <property type="molecule type" value="Genomic_DNA"/>
</dbReference>
<dbReference type="AlphaFoldDB" id="A0A7W3JAH9"/>
<gene>
    <name evidence="1" type="ORF">FHX71_003172</name>
</gene>
<evidence type="ECO:0000313" key="2">
    <source>
        <dbReference type="Proteomes" id="UP000540568"/>
    </source>
</evidence>
<accession>A0A7W3JAH9</accession>